<organism evidence="2 3">
    <name type="scientific">Streptantibioticus ferralitis</name>
    <dbReference type="NCBI Taxonomy" id="236510"/>
    <lineage>
        <taxon>Bacteria</taxon>
        <taxon>Bacillati</taxon>
        <taxon>Actinomycetota</taxon>
        <taxon>Actinomycetes</taxon>
        <taxon>Kitasatosporales</taxon>
        <taxon>Streptomycetaceae</taxon>
        <taxon>Streptantibioticus</taxon>
    </lineage>
</organism>
<gene>
    <name evidence="2" type="ORF">P2L57_36655</name>
</gene>
<dbReference type="EMBL" id="JARHTQ010000046">
    <property type="protein sequence ID" value="MDF2261055.1"/>
    <property type="molecule type" value="Genomic_DNA"/>
</dbReference>
<proteinExistence type="predicted"/>
<reference evidence="2 3" key="1">
    <citation type="submission" date="2023-03" db="EMBL/GenBank/DDBJ databases">
        <title>Draft genome sequence of type strain Streptomyces ferralitis JCM 14344.</title>
        <authorList>
            <person name="Klaysubun C."/>
            <person name="Duangmal K."/>
        </authorList>
    </citation>
    <scope>NUCLEOTIDE SEQUENCE [LARGE SCALE GENOMIC DNA]</scope>
    <source>
        <strain evidence="2 3">JCM 14344</strain>
    </source>
</reference>
<accession>A0ABT5ZB43</accession>
<feature type="domain" description="Ferric siderophore reductase C-terminal" evidence="1">
    <location>
        <begin position="231"/>
        <end position="251"/>
    </location>
</feature>
<comment type="caution">
    <text evidence="2">The sequence shown here is derived from an EMBL/GenBank/DDBJ whole genome shotgun (WGS) entry which is preliminary data.</text>
</comment>
<protein>
    <submittedName>
        <fullName evidence="2">(2Fe-2S)-binding protein</fullName>
    </submittedName>
</protein>
<sequence>MSPARSVFADHTWTAARPLADLYRQLARHCEAWCAHFTASPAGWIPVADLTSRPEALAAVIDGESARILAEHGLRPRRDVAASRVLHHYLWTACLLFSGPWYLDRRVPRITPDQVRIDPASGNLAVTPGRCTAAGQAARPAELRDAVVEHMAPVLRAFGPEARRGPRALWGMAGDDLVSGIWYLGRTFGDEGRGVREATAVLPGGTPPFPGGAAFRELPGPAGRRQPTRTRQGCCMYYAIRPDDACLTCPRTSDAERLRRMA</sequence>
<keyword evidence="3" id="KW-1185">Reference proteome</keyword>
<evidence type="ECO:0000313" key="3">
    <source>
        <dbReference type="Proteomes" id="UP001220022"/>
    </source>
</evidence>
<dbReference type="Pfam" id="PF11575">
    <property type="entry name" value="FhuF_C"/>
    <property type="match status" value="1"/>
</dbReference>
<dbReference type="Proteomes" id="UP001220022">
    <property type="component" value="Unassembled WGS sequence"/>
</dbReference>
<name>A0ABT5ZB43_9ACTN</name>
<dbReference type="RefSeq" id="WP_275822275.1">
    <property type="nucleotide sequence ID" value="NZ_BAAANM010000031.1"/>
</dbReference>
<dbReference type="InterPro" id="IPR024726">
    <property type="entry name" value="FhuF_C"/>
</dbReference>
<evidence type="ECO:0000313" key="2">
    <source>
        <dbReference type="EMBL" id="MDF2261055.1"/>
    </source>
</evidence>
<evidence type="ECO:0000259" key="1">
    <source>
        <dbReference type="Pfam" id="PF11575"/>
    </source>
</evidence>